<feature type="transmembrane region" description="Helical" evidence="1">
    <location>
        <begin position="197"/>
        <end position="222"/>
    </location>
</feature>
<feature type="transmembrane region" description="Helical" evidence="1">
    <location>
        <begin position="275"/>
        <end position="298"/>
    </location>
</feature>
<dbReference type="EMBL" id="BOPH01000142">
    <property type="protein sequence ID" value="GIJ74609.1"/>
    <property type="molecule type" value="Genomic_DNA"/>
</dbReference>
<keyword evidence="1" id="KW-0812">Transmembrane</keyword>
<dbReference type="Pfam" id="PF13367">
    <property type="entry name" value="PrsW-protease"/>
    <property type="match status" value="1"/>
</dbReference>
<feature type="transmembrane region" description="Helical" evidence="1">
    <location>
        <begin position="243"/>
        <end position="263"/>
    </location>
</feature>
<feature type="transmembrane region" description="Helical" evidence="1">
    <location>
        <begin position="163"/>
        <end position="185"/>
    </location>
</feature>
<organism evidence="2 3">
    <name type="scientific">Virgisporangium ochraceum</name>
    <dbReference type="NCBI Taxonomy" id="65505"/>
    <lineage>
        <taxon>Bacteria</taxon>
        <taxon>Bacillati</taxon>
        <taxon>Actinomycetota</taxon>
        <taxon>Actinomycetes</taxon>
        <taxon>Micromonosporales</taxon>
        <taxon>Micromonosporaceae</taxon>
        <taxon>Virgisporangium</taxon>
    </lineage>
</organism>
<gene>
    <name evidence="2" type="ORF">Voc01_095260</name>
</gene>
<dbReference type="GO" id="GO:0008233">
    <property type="term" value="F:peptidase activity"/>
    <property type="evidence" value="ECO:0007669"/>
    <property type="project" value="InterPro"/>
</dbReference>
<feature type="transmembrane region" description="Helical" evidence="1">
    <location>
        <begin position="59"/>
        <end position="80"/>
    </location>
</feature>
<protein>
    <recommendedName>
        <fullName evidence="4">PrsW family intramembrane metalloprotease</fullName>
    </recommendedName>
</protein>
<feature type="transmembrane region" description="Helical" evidence="1">
    <location>
        <begin position="31"/>
        <end position="53"/>
    </location>
</feature>
<keyword evidence="1" id="KW-0472">Membrane</keyword>
<keyword evidence="3" id="KW-1185">Reference proteome</keyword>
<dbReference type="PANTHER" id="PTHR36844">
    <property type="entry name" value="PROTEASE PRSW"/>
    <property type="match status" value="1"/>
</dbReference>
<dbReference type="InterPro" id="IPR026898">
    <property type="entry name" value="PrsW"/>
</dbReference>
<reference evidence="2" key="1">
    <citation type="submission" date="2021-01" db="EMBL/GenBank/DDBJ databases">
        <title>Whole genome shotgun sequence of Virgisporangium ochraceum NBRC 16418.</title>
        <authorList>
            <person name="Komaki H."/>
            <person name="Tamura T."/>
        </authorList>
    </citation>
    <scope>NUCLEOTIDE SEQUENCE</scope>
    <source>
        <strain evidence="2">NBRC 16418</strain>
    </source>
</reference>
<evidence type="ECO:0008006" key="4">
    <source>
        <dbReference type="Google" id="ProtNLM"/>
    </source>
</evidence>
<feature type="transmembrane region" description="Helical" evidence="1">
    <location>
        <begin position="92"/>
        <end position="115"/>
    </location>
</feature>
<proteinExistence type="predicted"/>
<accession>A0A8J4A2E9</accession>
<evidence type="ECO:0000313" key="3">
    <source>
        <dbReference type="Proteomes" id="UP000635606"/>
    </source>
</evidence>
<dbReference type="AlphaFoldDB" id="A0A8J4A2E9"/>
<comment type="caution">
    <text evidence="2">The sequence shown here is derived from an EMBL/GenBank/DDBJ whole genome shotgun (WGS) entry which is preliminary data.</text>
</comment>
<evidence type="ECO:0000256" key="1">
    <source>
        <dbReference type="SAM" id="Phobius"/>
    </source>
</evidence>
<name>A0A8J4A2E9_9ACTN</name>
<sequence length="457" mass="49431">MPAGAHVEFDTAAQAWAAAPKPPKTMQWKRLLQLISLCAFIGLCGLALLIFVGVNIGPAALAVGIVSAVIPVPLLVYAFLWLDRYEPEPVKYLAFCFAWGACVATFVALLVNTGVGWLLERNDISEHFVTVVCAPVIEEIMKFLGPLLLFLRRPRVFSGTIDSIVYCGLSATGFAFVENILYLGGLGYARAAEEGGVVAGAQGVVVLFFARILMSGFAHPLFTSMSAIGLGIAVRSPSKGIRILAPLAGLLAAMILHGAWNGMSVLVQVTEEPLVFLYGYFAVMIPIFLGMVGYSLWLRAGEGRLAERVLPEYVRAGWLSPPEVAALGTIGRRLSARQWAKRVAGPEGAKAMSAYQFDLTRLALLRDGMWRGLNVGPNDLESTLAEERRLLDSISAYRRVFTGRDPAAPQALWDGRQYQVAFPDGVIRAVPAPEQPVVPVPVRLAPQAPGYGYPTYR</sequence>
<evidence type="ECO:0000313" key="2">
    <source>
        <dbReference type="EMBL" id="GIJ74609.1"/>
    </source>
</evidence>
<dbReference type="Proteomes" id="UP000635606">
    <property type="component" value="Unassembled WGS sequence"/>
</dbReference>
<dbReference type="RefSeq" id="WP_203934407.1">
    <property type="nucleotide sequence ID" value="NZ_BOPH01000142.1"/>
</dbReference>
<dbReference type="PANTHER" id="PTHR36844:SF1">
    <property type="entry name" value="PROTEASE PRSW"/>
    <property type="match status" value="1"/>
</dbReference>
<keyword evidence="1" id="KW-1133">Transmembrane helix</keyword>